<gene>
    <name evidence="2" type="ORF">CVO96_02050</name>
</gene>
<dbReference type="RefSeq" id="WP_103309776.1">
    <property type="nucleotide sequence ID" value="NZ_PPPD01000001.1"/>
</dbReference>
<keyword evidence="1" id="KW-0732">Signal</keyword>
<feature type="chain" id="PRO_5014345723" evidence="1">
    <location>
        <begin position="20"/>
        <end position="125"/>
    </location>
</feature>
<proteinExistence type="predicted"/>
<reference evidence="2 3" key="1">
    <citation type="submission" date="2018-01" db="EMBL/GenBank/DDBJ databases">
        <title>Deinococcus koreensis sp. nov., a radiation-resistant bacterium isolated from river water.</title>
        <authorList>
            <person name="Choi A."/>
        </authorList>
    </citation>
    <scope>NUCLEOTIDE SEQUENCE [LARGE SCALE GENOMIC DNA]</scope>
    <source>
        <strain evidence="2 3">SJW1-2</strain>
    </source>
</reference>
<comment type="caution">
    <text evidence="2">The sequence shown here is derived from an EMBL/GenBank/DDBJ whole genome shotgun (WGS) entry which is preliminary data.</text>
</comment>
<evidence type="ECO:0000313" key="2">
    <source>
        <dbReference type="EMBL" id="PNY80309.1"/>
    </source>
</evidence>
<keyword evidence="3" id="KW-1185">Reference proteome</keyword>
<dbReference type="EMBL" id="PPPD01000001">
    <property type="protein sequence ID" value="PNY80309.1"/>
    <property type="molecule type" value="Genomic_DNA"/>
</dbReference>
<accession>A0A2K3UUV6</accession>
<dbReference type="Proteomes" id="UP000236379">
    <property type="component" value="Unassembled WGS sequence"/>
</dbReference>
<feature type="signal peptide" evidence="1">
    <location>
        <begin position="1"/>
        <end position="19"/>
    </location>
</feature>
<organism evidence="2 3">
    <name type="scientific">Deinococcus koreensis</name>
    <dbReference type="NCBI Taxonomy" id="2054903"/>
    <lineage>
        <taxon>Bacteria</taxon>
        <taxon>Thermotogati</taxon>
        <taxon>Deinococcota</taxon>
        <taxon>Deinococci</taxon>
        <taxon>Deinococcales</taxon>
        <taxon>Deinococcaceae</taxon>
        <taxon>Deinococcus</taxon>
    </lineage>
</organism>
<dbReference type="AlphaFoldDB" id="A0A2K3UUV6"/>
<sequence>MVSVLIGLGLSGLGSWALAQNPQGMSASLNVKLSHSGAIVQGRVSVPKEDEVTGAWSSVGRARLLRCAPRCQVVSSIPVQGSLMLSSDSGYRVVLGGKLSAGQKVSLVLRLRGGLILNVTAPVSR</sequence>
<name>A0A2K3UUV6_9DEIO</name>
<dbReference type="OrthoDB" id="73754at2"/>
<protein>
    <submittedName>
        <fullName evidence="2">Uncharacterized protein</fullName>
    </submittedName>
</protein>
<evidence type="ECO:0000313" key="3">
    <source>
        <dbReference type="Proteomes" id="UP000236379"/>
    </source>
</evidence>
<evidence type="ECO:0000256" key="1">
    <source>
        <dbReference type="SAM" id="SignalP"/>
    </source>
</evidence>